<dbReference type="RefSeq" id="WP_109603228.1">
    <property type="nucleotide sequence ID" value="NZ_BONA01000119.1"/>
</dbReference>
<reference evidence="1 2" key="1">
    <citation type="submission" date="2018-05" db="EMBL/GenBank/DDBJ databases">
        <title>Genomic Encyclopedia of Archaeal and Bacterial Type Strains, Phase II (KMG-II): from individual species to whole genera.</title>
        <authorList>
            <person name="Goeker M."/>
        </authorList>
    </citation>
    <scope>NUCLEOTIDE SEQUENCE [LARGE SCALE GENOMIC DNA]</scope>
    <source>
        <strain evidence="1 2">DSM 45184</strain>
    </source>
</reference>
<dbReference type="AlphaFoldDB" id="A0A316EFK5"/>
<gene>
    <name evidence="1" type="ORF">BC793_1542</name>
</gene>
<dbReference type="EMBL" id="QGGR01000054">
    <property type="protein sequence ID" value="PWK27484.1"/>
    <property type="molecule type" value="Genomic_DNA"/>
</dbReference>
<evidence type="ECO:0000313" key="1">
    <source>
        <dbReference type="EMBL" id="PWK27484.1"/>
    </source>
</evidence>
<keyword evidence="2" id="KW-1185">Reference proteome</keyword>
<protein>
    <submittedName>
        <fullName evidence="1">Uncharacterized protein</fullName>
    </submittedName>
</protein>
<comment type="caution">
    <text evidence="1">The sequence shown here is derived from an EMBL/GenBank/DDBJ whole genome shotgun (WGS) entry which is preliminary data.</text>
</comment>
<dbReference type="OrthoDB" id="8399956at2"/>
<accession>A0A316EFK5</accession>
<dbReference type="Proteomes" id="UP000245697">
    <property type="component" value="Unassembled WGS sequence"/>
</dbReference>
<evidence type="ECO:0000313" key="2">
    <source>
        <dbReference type="Proteomes" id="UP000245697"/>
    </source>
</evidence>
<name>A0A316EFK5_9ACTN</name>
<dbReference type="Gene3D" id="3.40.630.30">
    <property type="match status" value="1"/>
</dbReference>
<organism evidence="1 2">
    <name type="scientific">Actinoplanes xinjiangensis</name>
    <dbReference type="NCBI Taxonomy" id="512350"/>
    <lineage>
        <taxon>Bacteria</taxon>
        <taxon>Bacillati</taxon>
        <taxon>Actinomycetota</taxon>
        <taxon>Actinomycetes</taxon>
        <taxon>Micromonosporales</taxon>
        <taxon>Micromonosporaceae</taxon>
        <taxon>Actinoplanes</taxon>
    </lineage>
</organism>
<proteinExistence type="predicted"/>
<sequence length="94" mass="10068">MLAASVLELVDAATARRAWPQIHEQVRLGQVGEPTAQPARWAGLSDEAAGTDGPTRYLVHRDAADASCPRNVGVWRLAVCPPGRPASVRMDGRI</sequence>